<name>A0AAV5GX82_9BASI</name>
<feature type="transmembrane region" description="Helical" evidence="2">
    <location>
        <begin position="93"/>
        <end position="111"/>
    </location>
</feature>
<feature type="region of interest" description="Disordered" evidence="1">
    <location>
        <begin position="260"/>
        <end position="324"/>
    </location>
</feature>
<feature type="compositionally biased region" description="Basic and acidic residues" evidence="1">
    <location>
        <begin position="260"/>
        <end position="291"/>
    </location>
</feature>
<accession>A0AAV5GX82</accession>
<feature type="region of interest" description="Disordered" evidence="1">
    <location>
        <begin position="156"/>
        <end position="176"/>
    </location>
</feature>
<feature type="compositionally biased region" description="Low complexity" evidence="1">
    <location>
        <begin position="158"/>
        <end position="176"/>
    </location>
</feature>
<evidence type="ECO:0000256" key="2">
    <source>
        <dbReference type="SAM" id="Phobius"/>
    </source>
</evidence>
<organism evidence="3 4">
    <name type="scientific">Rhodotorula paludigena</name>
    <dbReference type="NCBI Taxonomy" id="86838"/>
    <lineage>
        <taxon>Eukaryota</taxon>
        <taxon>Fungi</taxon>
        <taxon>Dikarya</taxon>
        <taxon>Basidiomycota</taxon>
        <taxon>Pucciniomycotina</taxon>
        <taxon>Microbotryomycetes</taxon>
        <taxon>Sporidiobolales</taxon>
        <taxon>Sporidiobolaceae</taxon>
        <taxon>Rhodotorula</taxon>
    </lineage>
</organism>
<keyword evidence="2" id="KW-1133">Transmembrane helix</keyword>
<dbReference type="AlphaFoldDB" id="A0AAV5GX82"/>
<keyword evidence="2" id="KW-0472">Membrane</keyword>
<proteinExistence type="predicted"/>
<evidence type="ECO:0000313" key="4">
    <source>
        <dbReference type="Proteomes" id="UP001342314"/>
    </source>
</evidence>
<evidence type="ECO:0000256" key="1">
    <source>
        <dbReference type="SAM" id="MobiDB-lite"/>
    </source>
</evidence>
<dbReference type="EMBL" id="BQKY01000013">
    <property type="protein sequence ID" value="GJN93143.1"/>
    <property type="molecule type" value="Genomic_DNA"/>
</dbReference>
<sequence>MTRMQAQLHRLNHAHYWLNSLLCLPLPLALTVSLPLSPTLSSAILAAPVVLALTAAARRRSDNIETLHATITSQIRLFNFCGLAFTAKQIGLSAYWIVAYVAAWFAVSFFFPQPPYLGPHKLRTLTGDEFESEVLLLPPASTFQSDATGKAPRIVELPASSPSSSTPPAGSAPAAPSKDTFHLTLFHADYSSKSRDLQYSLAYLSNLYSSPSLRFGLLDASAPECASAFSDLGLATGPTSLDLPLLRLYKAGKIVEQRPLGEEEARSEVRRKRVEERRRQRAEKAKKREREEAEESESGSDDGDDESENEREVEQERALSRYNWDMSAAAIERTFKLRERSRLPNPPPPS</sequence>
<protein>
    <submittedName>
        <fullName evidence="3">Uncharacterized protein</fullName>
    </submittedName>
</protein>
<keyword evidence="2" id="KW-0812">Transmembrane</keyword>
<feature type="compositionally biased region" description="Basic and acidic residues" evidence="1">
    <location>
        <begin position="310"/>
        <end position="319"/>
    </location>
</feature>
<comment type="caution">
    <text evidence="3">The sequence shown here is derived from an EMBL/GenBank/DDBJ whole genome shotgun (WGS) entry which is preliminary data.</text>
</comment>
<feature type="compositionally biased region" description="Acidic residues" evidence="1">
    <location>
        <begin position="292"/>
        <end position="309"/>
    </location>
</feature>
<feature type="transmembrane region" description="Helical" evidence="2">
    <location>
        <begin position="40"/>
        <end position="57"/>
    </location>
</feature>
<dbReference type="Proteomes" id="UP001342314">
    <property type="component" value="Unassembled WGS sequence"/>
</dbReference>
<gene>
    <name evidence="3" type="ORF">Rhopal_006190-T1</name>
</gene>
<reference evidence="3 4" key="1">
    <citation type="submission" date="2021-12" db="EMBL/GenBank/DDBJ databases">
        <title>High titer production of polyol ester of fatty acids by Rhodotorula paludigena BS15 towards product separation-free biomass refinery.</title>
        <authorList>
            <person name="Mano J."/>
            <person name="Ono H."/>
            <person name="Tanaka T."/>
            <person name="Naito K."/>
            <person name="Sushida H."/>
            <person name="Ike M."/>
            <person name="Tokuyasu K."/>
            <person name="Kitaoka M."/>
        </authorList>
    </citation>
    <scope>NUCLEOTIDE SEQUENCE [LARGE SCALE GENOMIC DNA]</scope>
    <source>
        <strain evidence="3 4">BS15</strain>
    </source>
</reference>
<feature type="transmembrane region" description="Helical" evidence="2">
    <location>
        <begin position="16"/>
        <end position="34"/>
    </location>
</feature>
<evidence type="ECO:0000313" key="3">
    <source>
        <dbReference type="EMBL" id="GJN93143.1"/>
    </source>
</evidence>
<keyword evidence="4" id="KW-1185">Reference proteome</keyword>